<sequence>MEDIIQYISENQQEFYVFILAVFVGIEVISKVPTVLHTPLMSGSNALSGVVIVGSIIVLGKTAPDNYAALTLGFFAVLLATLNVVGGFAVTNRMLEMFKKKPAKK</sequence>
<evidence type="ECO:0000256" key="13">
    <source>
        <dbReference type="SAM" id="Phobius"/>
    </source>
</evidence>
<reference evidence="16" key="1">
    <citation type="journal article" date="2019" name="Int. J. Syst. Evol. Microbiol.">
        <title>The Global Catalogue of Microorganisms (GCM) 10K type strain sequencing project: providing services to taxonomists for standard genome sequencing and annotation.</title>
        <authorList>
            <consortium name="The Broad Institute Genomics Platform"/>
            <consortium name="The Broad Institute Genome Sequencing Center for Infectious Disease"/>
            <person name="Wu L."/>
            <person name="Ma J."/>
        </authorList>
    </citation>
    <scope>NUCLEOTIDE SEQUENCE [LARGE SCALE GENOMIC DNA]</scope>
    <source>
        <strain evidence="16">CGMCC 4.7466</strain>
    </source>
</reference>
<name>A0ABV9T686_9BACT</name>
<feature type="transmembrane region" description="Helical" evidence="13">
    <location>
        <begin position="69"/>
        <end position="91"/>
    </location>
</feature>
<evidence type="ECO:0000256" key="7">
    <source>
        <dbReference type="ARBA" id="ARBA00022857"/>
    </source>
</evidence>
<gene>
    <name evidence="15" type="ORF">ACFPFU_20060</name>
</gene>
<keyword evidence="5" id="KW-0997">Cell inner membrane</keyword>
<dbReference type="EC" id="7.1.1.1" evidence="3"/>
<protein>
    <recommendedName>
        <fullName evidence="3">proton-translocating NAD(P)(+) transhydrogenase</fullName>
        <ecNumber evidence="3">7.1.1.1</ecNumber>
    </recommendedName>
</protein>
<evidence type="ECO:0000256" key="4">
    <source>
        <dbReference type="ARBA" id="ARBA00022475"/>
    </source>
</evidence>
<keyword evidence="11 13" id="KW-0472">Membrane</keyword>
<evidence type="ECO:0000256" key="11">
    <source>
        <dbReference type="ARBA" id="ARBA00023136"/>
    </source>
</evidence>
<comment type="catalytic activity">
    <reaction evidence="12">
        <text>NAD(+) + NADPH + H(+)(in) = NADH + NADP(+) + H(+)(out)</text>
        <dbReference type="Rhea" id="RHEA:47992"/>
        <dbReference type="ChEBI" id="CHEBI:15378"/>
        <dbReference type="ChEBI" id="CHEBI:57540"/>
        <dbReference type="ChEBI" id="CHEBI:57783"/>
        <dbReference type="ChEBI" id="CHEBI:57945"/>
        <dbReference type="ChEBI" id="CHEBI:58349"/>
        <dbReference type="EC" id="7.1.1.1"/>
    </reaction>
</comment>
<dbReference type="PANTHER" id="PTHR10160">
    <property type="entry name" value="NAD(P) TRANSHYDROGENASE"/>
    <property type="match status" value="1"/>
</dbReference>
<feature type="transmembrane region" description="Helical" evidence="13">
    <location>
        <begin position="46"/>
        <end position="63"/>
    </location>
</feature>
<comment type="caution">
    <text evidence="15">The sequence shown here is derived from an EMBL/GenBank/DDBJ whole genome shotgun (WGS) entry which is preliminary data.</text>
</comment>
<proteinExistence type="predicted"/>
<keyword evidence="10" id="KW-0520">NAD</keyword>
<evidence type="ECO:0000256" key="10">
    <source>
        <dbReference type="ARBA" id="ARBA00023027"/>
    </source>
</evidence>
<evidence type="ECO:0000256" key="1">
    <source>
        <dbReference type="ARBA" id="ARBA00003943"/>
    </source>
</evidence>
<evidence type="ECO:0000259" key="14">
    <source>
        <dbReference type="Pfam" id="PF12769"/>
    </source>
</evidence>
<evidence type="ECO:0000256" key="3">
    <source>
        <dbReference type="ARBA" id="ARBA00012943"/>
    </source>
</evidence>
<accession>A0ABV9T686</accession>
<keyword evidence="16" id="KW-1185">Reference proteome</keyword>
<dbReference type="InterPro" id="IPR024605">
    <property type="entry name" value="NADP_transhyd_a_C"/>
</dbReference>
<evidence type="ECO:0000313" key="15">
    <source>
        <dbReference type="EMBL" id="MFC4874011.1"/>
    </source>
</evidence>
<dbReference type="PANTHER" id="PTHR10160:SF19">
    <property type="entry name" value="PROTON-TRANSLOCATING NAD(P)(+) TRANSHYDROGENASE"/>
    <property type="match status" value="1"/>
</dbReference>
<dbReference type="EMBL" id="JBHSJJ010000014">
    <property type="protein sequence ID" value="MFC4874011.1"/>
    <property type="molecule type" value="Genomic_DNA"/>
</dbReference>
<feature type="domain" description="NAD(P) transhydrogenase alpha subunit C-terminal" evidence="14">
    <location>
        <begin position="15"/>
        <end position="100"/>
    </location>
</feature>
<evidence type="ECO:0000256" key="12">
    <source>
        <dbReference type="ARBA" id="ARBA00048202"/>
    </source>
</evidence>
<keyword evidence="9 13" id="KW-1133">Transmembrane helix</keyword>
<organism evidence="15 16">
    <name type="scientific">Negadavirga shengliensis</name>
    <dbReference type="NCBI Taxonomy" id="1389218"/>
    <lineage>
        <taxon>Bacteria</taxon>
        <taxon>Pseudomonadati</taxon>
        <taxon>Bacteroidota</taxon>
        <taxon>Cytophagia</taxon>
        <taxon>Cytophagales</taxon>
        <taxon>Cyclobacteriaceae</taxon>
        <taxon>Negadavirga</taxon>
    </lineage>
</organism>
<evidence type="ECO:0000313" key="16">
    <source>
        <dbReference type="Proteomes" id="UP001595818"/>
    </source>
</evidence>
<keyword evidence="8" id="KW-1278">Translocase</keyword>
<feature type="transmembrane region" description="Helical" evidence="13">
    <location>
        <begin position="15"/>
        <end position="34"/>
    </location>
</feature>
<evidence type="ECO:0000256" key="2">
    <source>
        <dbReference type="ARBA" id="ARBA00004429"/>
    </source>
</evidence>
<evidence type="ECO:0000256" key="9">
    <source>
        <dbReference type="ARBA" id="ARBA00022989"/>
    </source>
</evidence>
<dbReference type="RefSeq" id="WP_377067442.1">
    <property type="nucleotide sequence ID" value="NZ_JBHSJJ010000014.1"/>
</dbReference>
<evidence type="ECO:0000256" key="8">
    <source>
        <dbReference type="ARBA" id="ARBA00022967"/>
    </source>
</evidence>
<keyword evidence="4" id="KW-1003">Cell membrane</keyword>
<keyword evidence="6 13" id="KW-0812">Transmembrane</keyword>
<dbReference type="Proteomes" id="UP001595818">
    <property type="component" value="Unassembled WGS sequence"/>
</dbReference>
<keyword evidence="7" id="KW-0521">NADP</keyword>
<dbReference type="Pfam" id="PF12769">
    <property type="entry name" value="PNTB_4TM"/>
    <property type="match status" value="1"/>
</dbReference>
<comment type="subcellular location">
    <subcellularLocation>
        <location evidence="2">Cell inner membrane</location>
        <topology evidence="2">Multi-pass membrane protein</topology>
    </subcellularLocation>
</comment>
<comment type="function">
    <text evidence="1">The transhydrogenation between NADH and NADP is coupled to respiration and ATP hydrolysis and functions as a proton pump across the membrane.</text>
</comment>
<evidence type="ECO:0000256" key="6">
    <source>
        <dbReference type="ARBA" id="ARBA00022692"/>
    </source>
</evidence>
<evidence type="ECO:0000256" key="5">
    <source>
        <dbReference type="ARBA" id="ARBA00022519"/>
    </source>
</evidence>